<comment type="similarity">
    <text evidence="2">Belongs to the Luc7 family.</text>
</comment>
<dbReference type="GO" id="GO:0006376">
    <property type="term" value="P:mRNA splice site recognition"/>
    <property type="evidence" value="ECO:0007669"/>
    <property type="project" value="InterPro"/>
</dbReference>
<feature type="region of interest" description="Disordered" evidence="11">
    <location>
        <begin position="665"/>
        <end position="777"/>
    </location>
</feature>
<feature type="domain" description="C2H2-type" evidence="13">
    <location>
        <begin position="831"/>
        <end position="855"/>
    </location>
</feature>
<evidence type="ECO:0000256" key="6">
    <source>
        <dbReference type="ARBA" id="ARBA00022833"/>
    </source>
</evidence>
<dbReference type="AlphaFoldDB" id="A0A814LJZ4"/>
<feature type="transmembrane region" description="Helical" evidence="12">
    <location>
        <begin position="408"/>
        <end position="430"/>
    </location>
</feature>
<dbReference type="GO" id="GO:0008270">
    <property type="term" value="F:zinc ion binding"/>
    <property type="evidence" value="ECO:0007669"/>
    <property type="project" value="UniProtKB-KW"/>
</dbReference>
<evidence type="ECO:0000313" key="17">
    <source>
        <dbReference type="Proteomes" id="UP000663870"/>
    </source>
</evidence>
<reference evidence="14" key="1">
    <citation type="submission" date="2021-02" db="EMBL/GenBank/DDBJ databases">
        <authorList>
            <person name="Nowell W R."/>
        </authorList>
    </citation>
    <scope>NUCLEOTIDE SEQUENCE</scope>
</reference>
<proteinExistence type="inferred from homology"/>
<evidence type="ECO:0000256" key="11">
    <source>
        <dbReference type="SAM" id="MobiDB-lite"/>
    </source>
</evidence>
<keyword evidence="7" id="KW-0238">DNA-binding</keyword>
<feature type="compositionally biased region" description="Acidic residues" evidence="11">
    <location>
        <begin position="758"/>
        <end position="772"/>
    </location>
</feature>
<feature type="region of interest" description="Disordered" evidence="11">
    <location>
        <begin position="237"/>
        <end position="389"/>
    </location>
</feature>
<feature type="domain" description="C2H2-type" evidence="13">
    <location>
        <begin position="918"/>
        <end position="947"/>
    </location>
</feature>
<dbReference type="EMBL" id="CAJNOH010000521">
    <property type="protein sequence ID" value="CAF1065724.1"/>
    <property type="molecule type" value="Genomic_DNA"/>
</dbReference>
<comment type="subcellular location">
    <subcellularLocation>
        <location evidence="1">Nucleus</location>
    </subcellularLocation>
</comment>
<dbReference type="GO" id="GO:0003677">
    <property type="term" value="F:DNA binding"/>
    <property type="evidence" value="ECO:0007669"/>
    <property type="project" value="UniProtKB-KW"/>
</dbReference>
<dbReference type="EMBL" id="CAJNOL010000933">
    <property type="protein sequence ID" value="CAF1243060.1"/>
    <property type="molecule type" value="Genomic_DNA"/>
</dbReference>
<feature type="compositionally biased region" description="Basic residues" evidence="11">
    <location>
        <begin position="290"/>
        <end position="352"/>
    </location>
</feature>
<dbReference type="InterPro" id="IPR004882">
    <property type="entry name" value="Luc7-rel"/>
</dbReference>
<feature type="compositionally biased region" description="Acidic residues" evidence="11">
    <location>
        <begin position="674"/>
        <end position="698"/>
    </location>
</feature>
<feature type="coiled-coil region" evidence="10">
    <location>
        <begin position="143"/>
        <end position="170"/>
    </location>
</feature>
<keyword evidence="5 9" id="KW-0863">Zinc-finger</keyword>
<evidence type="ECO:0000256" key="10">
    <source>
        <dbReference type="SAM" id="Coils"/>
    </source>
</evidence>
<dbReference type="SMART" id="SM00355">
    <property type="entry name" value="ZnF_C2H2"/>
    <property type="match status" value="4"/>
</dbReference>
<keyword evidence="12" id="KW-1133">Transmembrane helix</keyword>
<evidence type="ECO:0000256" key="12">
    <source>
        <dbReference type="SAM" id="Phobius"/>
    </source>
</evidence>
<dbReference type="InterPro" id="IPR013087">
    <property type="entry name" value="Znf_C2H2_type"/>
</dbReference>
<evidence type="ECO:0000256" key="4">
    <source>
        <dbReference type="ARBA" id="ARBA00022737"/>
    </source>
</evidence>
<dbReference type="SUPFAM" id="SSF57667">
    <property type="entry name" value="beta-beta-alpha zinc fingers"/>
    <property type="match status" value="3"/>
</dbReference>
<feature type="compositionally biased region" description="Basic and acidic residues" evidence="11">
    <location>
        <begin position="253"/>
        <end position="269"/>
    </location>
</feature>
<dbReference type="Proteomes" id="UP000663870">
    <property type="component" value="Unassembled WGS sequence"/>
</dbReference>
<dbReference type="Pfam" id="PF00096">
    <property type="entry name" value="zf-C2H2"/>
    <property type="match status" value="3"/>
</dbReference>
<dbReference type="Pfam" id="PF03194">
    <property type="entry name" value="LUC7"/>
    <property type="match status" value="1"/>
</dbReference>
<comment type="caution">
    <text evidence="14">The sequence shown here is derived from an EMBL/GenBank/DDBJ whole genome shotgun (WGS) entry which is preliminary data.</text>
</comment>
<keyword evidence="10" id="KW-0175">Coiled coil</keyword>
<protein>
    <recommendedName>
        <fullName evidence="13">C2H2-type domain-containing protein</fullName>
    </recommendedName>
</protein>
<accession>A0A814LJZ4</accession>
<evidence type="ECO:0000313" key="16">
    <source>
        <dbReference type="Proteomes" id="UP000663854"/>
    </source>
</evidence>
<keyword evidence="3" id="KW-0479">Metal-binding</keyword>
<evidence type="ECO:0000259" key="13">
    <source>
        <dbReference type="PROSITE" id="PS50157"/>
    </source>
</evidence>
<feature type="compositionally biased region" description="Low complexity" evidence="11">
    <location>
        <begin position="540"/>
        <end position="557"/>
    </location>
</feature>
<keyword evidence="6" id="KW-0862">Zinc</keyword>
<dbReference type="FunFam" id="3.30.160.60:FF:000038">
    <property type="entry name" value="Zinc finger protein 624"/>
    <property type="match status" value="1"/>
</dbReference>
<evidence type="ECO:0000313" key="15">
    <source>
        <dbReference type="EMBL" id="CAF1243060.1"/>
    </source>
</evidence>
<keyword evidence="17" id="KW-1185">Reference proteome</keyword>
<dbReference type="GO" id="GO:0005685">
    <property type="term" value="C:U1 snRNP"/>
    <property type="evidence" value="ECO:0007669"/>
    <property type="project" value="InterPro"/>
</dbReference>
<evidence type="ECO:0000256" key="2">
    <source>
        <dbReference type="ARBA" id="ARBA00005655"/>
    </source>
</evidence>
<feature type="compositionally biased region" description="Basic residues" evidence="11">
    <location>
        <begin position="720"/>
        <end position="739"/>
    </location>
</feature>
<dbReference type="InterPro" id="IPR036236">
    <property type="entry name" value="Znf_C2H2_sf"/>
</dbReference>
<keyword evidence="8" id="KW-0539">Nucleus</keyword>
<feature type="region of interest" description="Disordered" evidence="11">
    <location>
        <begin position="522"/>
        <end position="570"/>
    </location>
</feature>
<feature type="coiled-coil region" evidence="10">
    <location>
        <begin position="85"/>
        <end position="119"/>
    </location>
</feature>
<feature type="compositionally biased region" description="Basic residues" evidence="11">
    <location>
        <begin position="271"/>
        <end position="282"/>
    </location>
</feature>
<evidence type="ECO:0000256" key="3">
    <source>
        <dbReference type="ARBA" id="ARBA00022723"/>
    </source>
</evidence>
<dbReference type="GO" id="GO:0003729">
    <property type="term" value="F:mRNA binding"/>
    <property type="evidence" value="ECO:0007669"/>
    <property type="project" value="InterPro"/>
</dbReference>
<evidence type="ECO:0000256" key="5">
    <source>
        <dbReference type="ARBA" id="ARBA00022771"/>
    </source>
</evidence>
<feature type="domain" description="C2H2-type" evidence="13">
    <location>
        <begin position="860"/>
        <end position="887"/>
    </location>
</feature>
<sequence>MTARDQIRAMLDQLMGSDNGMTKPSMSFEDRRVCRPFLLNCCPHEILSGTRVDLGECAKVHEYALRADYERAAATRNLYYEIDALEVLNQFVAEADRKAEHAKRKLRETQEELGEEAARKMNSIHELGEQIGTKLAKAEELGAQGLVDESMKLLDEVEELRKAKSDSEQEFRATMPASTYQQQKLRVCEVCSAYLGIHDNDRRLADHFGGKLHLGFIQIREKLADLKKRVSEFNEKRELERKMRRNSPSSTNDRGERDGNDHYNRDYRTSQRSRSRSRSRKVSSRDKDRRRSRSRSGHRSSKHSHSYRSSRSRSRDRRRHKRSRSRSGSSRRHRRSRSRTSPSRRHHRHRHDSRSPVHSSSNSKQNGSSSNNCRTDSITTTTHVDDDDEETTRILENIQRKVDFEFRLTCYLFIWLSIALLTIFLAWYRYGYSIIQQLSKTPSNIETHDIPFVESGDYEIDDATGAGAGNSSTTTLAHGNIISLNHQTHQFHNDSMWTTTNVPAKRGRRPKPTTVVITTTERTIEPKRRGRKPKQLSLTNKSLSSIDNNNKSNDILSESTDDINQNQQRRSTIGIKSNKRIKVEEQQQLTGETNTILRGKRTGKISSQQDIPQVASNISTKMNLGTTGNIVIIGNKNVDNSSTNNNPTTSYDQAAILQALCQAGVNPLHHDPTGDDSDTDSDDESGSDDESLDSDDDENNHLSDIDDDDDDVVHLINKSSRGRPRRQTNKNSNHKKSSSTRRSTTTNSQTKIKQDKSDTDDDESSGDEDLDDLGVGNDTNNNLSNIVNPLDNDSSLLIPADFSNPDYVQNLVKPHRKRRTHLPIDDQPKTIRCPQSGCTKMFRDTASMNKHLHTHGPRVHVCHECQKSFVESSKLRRHQLVHTGEKAFQCPFEGCGKRFSLDFNLRTHVRIHTGDKPYVCPFDGCSRRFAQSTNLKQHLLTHAKIRSHQPFAIPAVAVTITEIQPQY</sequence>
<dbReference type="FunFam" id="3.30.160.60:FF:000163">
    <property type="entry name" value="transcriptional repressor protein YY1"/>
    <property type="match status" value="1"/>
</dbReference>
<gene>
    <name evidence="15" type="ORF">JXQ802_LOCUS26565</name>
    <name evidence="14" type="ORF">PYM288_LOCUS17890</name>
</gene>
<feature type="domain" description="C2H2-type" evidence="13">
    <location>
        <begin position="888"/>
        <end position="917"/>
    </location>
</feature>
<dbReference type="Gene3D" id="3.30.160.60">
    <property type="entry name" value="Classic Zinc Finger"/>
    <property type="match status" value="4"/>
</dbReference>
<keyword evidence="4" id="KW-0677">Repeat</keyword>
<dbReference type="PROSITE" id="PS50157">
    <property type="entry name" value="ZINC_FINGER_C2H2_2"/>
    <property type="match status" value="4"/>
</dbReference>
<evidence type="ECO:0000256" key="8">
    <source>
        <dbReference type="ARBA" id="ARBA00023242"/>
    </source>
</evidence>
<dbReference type="PANTHER" id="PTHR12375">
    <property type="entry name" value="RNA-BINDING PROTEIN LUC7-RELATED"/>
    <property type="match status" value="1"/>
</dbReference>
<evidence type="ECO:0000256" key="7">
    <source>
        <dbReference type="ARBA" id="ARBA00023125"/>
    </source>
</evidence>
<evidence type="ECO:0000256" key="9">
    <source>
        <dbReference type="PROSITE-ProRule" id="PRU00042"/>
    </source>
</evidence>
<dbReference type="FunFam" id="3.30.160.60:FF:000104">
    <property type="entry name" value="Transcriptional repressor protein YY1"/>
    <property type="match status" value="1"/>
</dbReference>
<evidence type="ECO:0000313" key="14">
    <source>
        <dbReference type="EMBL" id="CAF1065724.1"/>
    </source>
</evidence>
<keyword evidence="12" id="KW-0472">Membrane</keyword>
<organism evidence="14 16">
    <name type="scientific">Rotaria sordida</name>
    <dbReference type="NCBI Taxonomy" id="392033"/>
    <lineage>
        <taxon>Eukaryota</taxon>
        <taxon>Metazoa</taxon>
        <taxon>Spiralia</taxon>
        <taxon>Gnathifera</taxon>
        <taxon>Rotifera</taxon>
        <taxon>Eurotatoria</taxon>
        <taxon>Bdelloidea</taxon>
        <taxon>Philodinida</taxon>
        <taxon>Philodinidae</taxon>
        <taxon>Rotaria</taxon>
    </lineage>
</organism>
<keyword evidence="12" id="KW-0812">Transmembrane</keyword>
<dbReference type="PROSITE" id="PS00028">
    <property type="entry name" value="ZINC_FINGER_C2H2_1"/>
    <property type="match status" value="3"/>
</dbReference>
<name>A0A814LJZ4_9BILA</name>
<feature type="compositionally biased region" description="Low complexity" evidence="11">
    <location>
        <begin position="356"/>
        <end position="382"/>
    </location>
</feature>
<evidence type="ECO:0000256" key="1">
    <source>
        <dbReference type="ARBA" id="ARBA00004123"/>
    </source>
</evidence>
<dbReference type="Proteomes" id="UP000663854">
    <property type="component" value="Unassembled WGS sequence"/>
</dbReference>
<feature type="compositionally biased region" description="Low complexity" evidence="11">
    <location>
        <begin position="740"/>
        <end position="751"/>
    </location>
</feature>